<evidence type="ECO:0000313" key="3">
    <source>
        <dbReference type="Proteomes" id="UP000824540"/>
    </source>
</evidence>
<dbReference type="OrthoDB" id="10436197at2759"/>
<dbReference type="Proteomes" id="UP000824540">
    <property type="component" value="Unassembled WGS sequence"/>
</dbReference>
<evidence type="ECO:0000313" key="2">
    <source>
        <dbReference type="EMBL" id="KAG9353893.1"/>
    </source>
</evidence>
<reference evidence="2" key="1">
    <citation type="thesis" date="2021" institute="BYU ScholarsArchive" country="Provo, UT, USA">
        <title>Applications of and Algorithms for Genome Assembly and Genomic Analyses with an Emphasis on Marine Teleosts.</title>
        <authorList>
            <person name="Pickett B.D."/>
        </authorList>
    </citation>
    <scope>NUCLEOTIDE SEQUENCE</scope>
    <source>
        <strain evidence="2">HI-2016</strain>
    </source>
</reference>
<name>A0A8T2PRA3_9TELE</name>
<protein>
    <submittedName>
        <fullName evidence="2">Uncharacterized protein</fullName>
    </submittedName>
</protein>
<keyword evidence="3" id="KW-1185">Reference proteome</keyword>
<evidence type="ECO:0000256" key="1">
    <source>
        <dbReference type="SAM" id="MobiDB-lite"/>
    </source>
</evidence>
<feature type="region of interest" description="Disordered" evidence="1">
    <location>
        <begin position="1"/>
        <end position="60"/>
    </location>
</feature>
<dbReference type="AlphaFoldDB" id="A0A8T2PRA3"/>
<dbReference type="EMBL" id="JAFBMS010000003">
    <property type="protein sequence ID" value="KAG9353893.1"/>
    <property type="molecule type" value="Genomic_DNA"/>
</dbReference>
<feature type="compositionally biased region" description="Basic and acidic residues" evidence="1">
    <location>
        <begin position="14"/>
        <end position="35"/>
    </location>
</feature>
<comment type="caution">
    <text evidence="2">The sequence shown here is derived from an EMBL/GenBank/DDBJ whole genome shotgun (WGS) entry which is preliminary data.</text>
</comment>
<feature type="region of interest" description="Disordered" evidence="1">
    <location>
        <begin position="75"/>
        <end position="105"/>
    </location>
</feature>
<proteinExistence type="predicted"/>
<accession>A0A8T2PRA3</accession>
<sequence>SLLGQALRSGKPSGKLECEAGEQERRAPSHDKDSSHTPPPPRPSNATTISPSSSCSSFSHNALQPQLLLALYKGSGGGSRAALQQGHSTDRQEPGQQPQWTPPTLREFEEYLLT</sequence>
<feature type="non-terminal residue" evidence="2">
    <location>
        <position position="1"/>
    </location>
</feature>
<gene>
    <name evidence="2" type="ORF">JZ751_012017</name>
</gene>
<feature type="compositionally biased region" description="Low complexity" evidence="1">
    <location>
        <begin position="50"/>
        <end position="59"/>
    </location>
</feature>
<organism evidence="2 3">
    <name type="scientific">Albula glossodonta</name>
    <name type="common">roundjaw bonefish</name>
    <dbReference type="NCBI Taxonomy" id="121402"/>
    <lineage>
        <taxon>Eukaryota</taxon>
        <taxon>Metazoa</taxon>
        <taxon>Chordata</taxon>
        <taxon>Craniata</taxon>
        <taxon>Vertebrata</taxon>
        <taxon>Euteleostomi</taxon>
        <taxon>Actinopterygii</taxon>
        <taxon>Neopterygii</taxon>
        <taxon>Teleostei</taxon>
        <taxon>Albuliformes</taxon>
        <taxon>Albulidae</taxon>
        <taxon>Albula</taxon>
    </lineage>
</organism>